<organism evidence="2 3">
    <name type="scientific">Kaistella chaponensis</name>
    <dbReference type="NCBI Taxonomy" id="713588"/>
    <lineage>
        <taxon>Bacteria</taxon>
        <taxon>Pseudomonadati</taxon>
        <taxon>Bacteroidota</taxon>
        <taxon>Flavobacteriia</taxon>
        <taxon>Flavobacteriales</taxon>
        <taxon>Weeksellaceae</taxon>
        <taxon>Chryseobacterium group</taxon>
        <taxon>Kaistella</taxon>
    </lineage>
</organism>
<dbReference type="STRING" id="713588.SAMN05421789_10431"/>
<dbReference type="OrthoDB" id="9801704at2"/>
<dbReference type="Pfam" id="PF10047">
    <property type="entry name" value="DUF2281"/>
    <property type="match status" value="1"/>
</dbReference>
<evidence type="ECO:0000313" key="3">
    <source>
        <dbReference type="Proteomes" id="UP000185839"/>
    </source>
</evidence>
<reference evidence="3" key="1">
    <citation type="submission" date="2017-01" db="EMBL/GenBank/DDBJ databases">
        <authorList>
            <person name="Varghese N."/>
            <person name="Submissions S."/>
        </authorList>
    </citation>
    <scope>NUCLEOTIDE SEQUENCE [LARGE SCALE GENOMIC DNA]</scope>
    <source>
        <strain evidence="3">DSM 23145</strain>
    </source>
</reference>
<dbReference type="InterPro" id="IPR018739">
    <property type="entry name" value="DUF2281"/>
</dbReference>
<keyword evidence="3" id="KW-1185">Reference proteome</keyword>
<feature type="domain" description="DUF2281" evidence="1">
    <location>
        <begin position="6"/>
        <end position="49"/>
    </location>
</feature>
<proteinExistence type="predicted"/>
<name>A0A1N7KWH0_9FLAO</name>
<accession>A0A1N7KWH0</accession>
<evidence type="ECO:0000259" key="1">
    <source>
        <dbReference type="Pfam" id="PF10047"/>
    </source>
</evidence>
<dbReference type="Proteomes" id="UP000185839">
    <property type="component" value="Unassembled WGS sequence"/>
</dbReference>
<dbReference type="RefSeq" id="WP_076386071.1">
    <property type="nucleotide sequence ID" value="NZ_DAOOBN010000195.1"/>
</dbReference>
<dbReference type="AlphaFoldDB" id="A0A1N7KWH0"/>
<sequence length="70" mass="8219">MENTILINKIKILPNSLKEEVNDFIDFLLSKKNKKSTKTIESFSGIWSKEESKEFENIIKKGTENIDNEW</sequence>
<protein>
    <recommendedName>
        <fullName evidence="1">DUF2281 domain-containing protein</fullName>
    </recommendedName>
</protein>
<evidence type="ECO:0000313" key="2">
    <source>
        <dbReference type="EMBL" id="SIS65914.1"/>
    </source>
</evidence>
<dbReference type="EMBL" id="FTOI01000004">
    <property type="protein sequence ID" value="SIS65914.1"/>
    <property type="molecule type" value="Genomic_DNA"/>
</dbReference>
<gene>
    <name evidence="2" type="ORF">SAMN05421789_10431</name>
</gene>